<evidence type="ECO:0000313" key="2">
    <source>
        <dbReference type="Proteomes" id="UP000291591"/>
    </source>
</evidence>
<dbReference type="Pfam" id="PF21863">
    <property type="entry name" value="HTH_67"/>
    <property type="match status" value="1"/>
</dbReference>
<name>A0A4Q7V044_PSEST</name>
<dbReference type="AlphaFoldDB" id="A0A4Q7V044"/>
<proteinExistence type="predicted"/>
<protein>
    <recommendedName>
        <fullName evidence="3">SalK</fullName>
    </recommendedName>
</protein>
<organism evidence="1 2">
    <name type="scientific">Pseudonocardia sediminis</name>
    <dbReference type="NCBI Taxonomy" id="1397368"/>
    <lineage>
        <taxon>Bacteria</taxon>
        <taxon>Bacillati</taxon>
        <taxon>Actinomycetota</taxon>
        <taxon>Actinomycetes</taxon>
        <taxon>Pseudonocardiales</taxon>
        <taxon>Pseudonocardiaceae</taxon>
        <taxon>Pseudonocardia</taxon>
    </lineage>
</organism>
<dbReference type="OrthoDB" id="157052at2"/>
<keyword evidence="2" id="KW-1185">Reference proteome</keyword>
<dbReference type="InterPro" id="IPR054058">
    <property type="entry name" value="HTH_67"/>
</dbReference>
<accession>A0A4Q7V044</accession>
<evidence type="ECO:0008006" key="3">
    <source>
        <dbReference type="Google" id="ProtNLM"/>
    </source>
</evidence>
<dbReference type="Proteomes" id="UP000291591">
    <property type="component" value="Unassembled WGS sequence"/>
</dbReference>
<gene>
    <name evidence="1" type="ORF">EV383_3558</name>
</gene>
<reference evidence="1 2" key="1">
    <citation type="submission" date="2019-02" db="EMBL/GenBank/DDBJ databases">
        <title>Sequencing the genomes of 1000 actinobacteria strains.</title>
        <authorList>
            <person name="Klenk H.-P."/>
        </authorList>
    </citation>
    <scope>NUCLEOTIDE SEQUENCE [LARGE SCALE GENOMIC DNA]</scope>
    <source>
        <strain evidence="1 2">DSM 45779</strain>
    </source>
</reference>
<evidence type="ECO:0000313" key="1">
    <source>
        <dbReference type="EMBL" id="RZT86661.1"/>
    </source>
</evidence>
<dbReference type="RefSeq" id="WP_130290924.1">
    <property type="nucleotide sequence ID" value="NZ_SHKL01000001.1"/>
</dbReference>
<dbReference type="EMBL" id="SHKL01000001">
    <property type="protein sequence ID" value="RZT86661.1"/>
    <property type="molecule type" value="Genomic_DNA"/>
</dbReference>
<comment type="caution">
    <text evidence="1">The sequence shown here is derived from an EMBL/GenBank/DDBJ whole genome shotgun (WGS) entry which is preliminary data.</text>
</comment>
<sequence>MTRVFNATIPDDVLSRRARALHAAVEPVAALVYFAPEVHTEFERIGFGPGVTEPGCLTLPDLAGYFCSRAGCVGQVPGEVVVSVFGVFDPAVVIPETERGWATASHADIMAARERGATAALERILGGDDPTRATELLLRAARAGRATGRPLFAGLRALGLPDTPWGEMWRAADMVREHRGDCHIAAWTAAGLDPVEAGLLTEVYAGMPRRRYQMTRGWTEQAIADGVDRLVGRGLLTGDGTGFTDAGASLRESLETATDVQQEPLLDALGDDLDELLGYLRPWAAAIVEAGVYPSSIEQLPPTWGRPPR</sequence>
<dbReference type="NCBIfam" id="NF047719">
    <property type="entry name" value="SCO6745_fam_HTH"/>
    <property type="match status" value="1"/>
</dbReference>